<gene>
    <name evidence="3" type="primary">RvY_07210-1</name>
    <name evidence="3" type="synonym">RvY_07210.1</name>
    <name evidence="3" type="ORF">RvY_07210</name>
</gene>
<evidence type="ECO:0000313" key="4">
    <source>
        <dbReference type="Proteomes" id="UP000186922"/>
    </source>
</evidence>
<keyword evidence="4" id="KW-1185">Reference proteome</keyword>
<feature type="compositionally biased region" description="Basic and acidic residues" evidence="2">
    <location>
        <begin position="196"/>
        <end position="220"/>
    </location>
</feature>
<evidence type="ECO:0000256" key="2">
    <source>
        <dbReference type="SAM" id="MobiDB-lite"/>
    </source>
</evidence>
<feature type="region of interest" description="Disordered" evidence="2">
    <location>
        <begin position="177"/>
        <end position="232"/>
    </location>
</feature>
<dbReference type="OrthoDB" id="10569993at2759"/>
<protein>
    <submittedName>
        <fullName evidence="3">Uncharacterized protein</fullName>
    </submittedName>
</protein>
<organism evidence="3 4">
    <name type="scientific">Ramazzottius varieornatus</name>
    <name type="common">Water bear</name>
    <name type="synonym">Tardigrade</name>
    <dbReference type="NCBI Taxonomy" id="947166"/>
    <lineage>
        <taxon>Eukaryota</taxon>
        <taxon>Metazoa</taxon>
        <taxon>Ecdysozoa</taxon>
        <taxon>Tardigrada</taxon>
        <taxon>Eutardigrada</taxon>
        <taxon>Parachela</taxon>
        <taxon>Hypsibioidea</taxon>
        <taxon>Ramazzottiidae</taxon>
        <taxon>Ramazzottius</taxon>
    </lineage>
</organism>
<reference evidence="3 4" key="1">
    <citation type="journal article" date="2016" name="Nat. Commun.">
        <title>Extremotolerant tardigrade genome and improved radiotolerance of human cultured cells by tardigrade-unique protein.</title>
        <authorList>
            <person name="Hashimoto T."/>
            <person name="Horikawa D.D."/>
            <person name="Saito Y."/>
            <person name="Kuwahara H."/>
            <person name="Kozuka-Hata H."/>
            <person name="Shin-I T."/>
            <person name="Minakuchi Y."/>
            <person name="Ohishi K."/>
            <person name="Motoyama A."/>
            <person name="Aizu T."/>
            <person name="Enomoto A."/>
            <person name="Kondo K."/>
            <person name="Tanaka S."/>
            <person name="Hara Y."/>
            <person name="Koshikawa S."/>
            <person name="Sagara H."/>
            <person name="Miura T."/>
            <person name="Yokobori S."/>
            <person name="Miyagawa K."/>
            <person name="Suzuki Y."/>
            <person name="Kubo T."/>
            <person name="Oyama M."/>
            <person name="Kohara Y."/>
            <person name="Fujiyama A."/>
            <person name="Arakawa K."/>
            <person name="Katayama T."/>
            <person name="Toyoda A."/>
            <person name="Kunieda T."/>
        </authorList>
    </citation>
    <scope>NUCLEOTIDE SEQUENCE [LARGE SCALE GENOMIC DNA]</scope>
    <source>
        <strain evidence="3 4">YOKOZUNA-1</strain>
    </source>
</reference>
<feature type="coiled-coil region" evidence="1">
    <location>
        <begin position="107"/>
        <end position="134"/>
    </location>
</feature>
<feature type="region of interest" description="Disordered" evidence="2">
    <location>
        <begin position="1"/>
        <end position="101"/>
    </location>
</feature>
<keyword evidence="1" id="KW-0175">Coiled coil</keyword>
<feature type="compositionally biased region" description="Basic residues" evidence="2">
    <location>
        <begin position="74"/>
        <end position="84"/>
    </location>
</feature>
<comment type="caution">
    <text evidence="3">The sequence shown here is derived from an EMBL/GenBank/DDBJ whole genome shotgun (WGS) entry which is preliminary data.</text>
</comment>
<accession>A0A1D1V1J0</accession>
<dbReference type="AlphaFoldDB" id="A0A1D1V1J0"/>
<dbReference type="EMBL" id="BDGG01000003">
    <property type="protein sequence ID" value="GAU95621.1"/>
    <property type="molecule type" value="Genomic_DNA"/>
</dbReference>
<name>A0A1D1V1J0_RAMVA</name>
<evidence type="ECO:0000313" key="3">
    <source>
        <dbReference type="EMBL" id="GAU95621.1"/>
    </source>
</evidence>
<sequence>MPRDVKDVTRIVATPSTAPVPIKRGPGRPPKNPPAVQVQATPLTSLPPGPRQPATFHGRSGEARKEIGNCGSREKKRGRGRPPLKRPAVQPDSESEDDIPATFSDVVKLIIQKVQETQREINTIEESYDNYKKHCYSSTVLAMRFYAAVPQLHERVAAGASFDDDLLESVFAELFPQNGDVKKKPPGQETTTPGKISEHDDTKRLAQSAEKGRVDRESHAGSRSPRRSSRTH</sequence>
<proteinExistence type="predicted"/>
<evidence type="ECO:0000256" key="1">
    <source>
        <dbReference type="SAM" id="Coils"/>
    </source>
</evidence>
<dbReference type="Proteomes" id="UP000186922">
    <property type="component" value="Unassembled WGS sequence"/>
</dbReference>